<protein>
    <submittedName>
        <fullName evidence="1">Uncharacterized protein</fullName>
    </submittedName>
</protein>
<name>A0ACC2MEC8_PERAE</name>
<comment type="caution">
    <text evidence="1">The sequence shown here is derived from an EMBL/GenBank/DDBJ whole genome shotgun (WGS) entry which is preliminary data.</text>
</comment>
<organism evidence="1 2">
    <name type="scientific">Persea americana</name>
    <name type="common">Avocado</name>
    <dbReference type="NCBI Taxonomy" id="3435"/>
    <lineage>
        <taxon>Eukaryota</taxon>
        <taxon>Viridiplantae</taxon>
        <taxon>Streptophyta</taxon>
        <taxon>Embryophyta</taxon>
        <taxon>Tracheophyta</taxon>
        <taxon>Spermatophyta</taxon>
        <taxon>Magnoliopsida</taxon>
        <taxon>Magnoliidae</taxon>
        <taxon>Laurales</taxon>
        <taxon>Lauraceae</taxon>
        <taxon>Persea</taxon>
    </lineage>
</organism>
<evidence type="ECO:0000313" key="2">
    <source>
        <dbReference type="Proteomes" id="UP001234297"/>
    </source>
</evidence>
<dbReference type="Proteomes" id="UP001234297">
    <property type="component" value="Chromosome 2"/>
</dbReference>
<sequence length="102" mass="11522">MSLSRDALSPATGTLSPATKDDRLLGVVSLLRLQKTIVPVSLLPDYEVKTNTVIQTCILTITRVRKTLMQKLSALRASICCSGIWRWRCNKLIWMLCLTQFR</sequence>
<gene>
    <name evidence="1" type="ORF">MRB53_005442</name>
</gene>
<accession>A0ACC2MEC8</accession>
<keyword evidence="2" id="KW-1185">Reference proteome</keyword>
<dbReference type="EMBL" id="CM056810">
    <property type="protein sequence ID" value="KAJ8643694.1"/>
    <property type="molecule type" value="Genomic_DNA"/>
</dbReference>
<proteinExistence type="predicted"/>
<evidence type="ECO:0000313" key="1">
    <source>
        <dbReference type="EMBL" id="KAJ8643694.1"/>
    </source>
</evidence>
<reference evidence="1 2" key="1">
    <citation type="journal article" date="2022" name="Hortic Res">
        <title>A haplotype resolved chromosomal level avocado genome allows analysis of novel avocado genes.</title>
        <authorList>
            <person name="Nath O."/>
            <person name="Fletcher S.J."/>
            <person name="Hayward A."/>
            <person name="Shaw L.M."/>
            <person name="Masouleh A.K."/>
            <person name="Furtado A."/>
            <person name="Henry R.J."/>
            <person name="Mitter N."/>
        </authorList>
    </citation>
    <scope>NUCLEOTIDE SEQUENCE [LARGE SCALE GENOMIC DNA]</scope>
    <source>
        <strain evidence="2">cv. Hass</strain>
    </source>
</reference>